<accession>A0A1I1Z5V7</accession>
<evidence type="ECO:0008006" key="3">
    <source>
        <dbReference type="Google" id="ProtNLM"/>
    </source>
</evidence>
<evidence type="ECO:0000313" key="2">
    <source>
        <dbReference type="Proteomes" id="UP000243950"/>
    </source>
</evidence>
<protein>
    <recommendedName>
        <fullName evidence="3">Phage antitermination protein Q</fullName>
    </recommendedName>
</protein>
<dbReference type="AlphaFoldDB" id="A0A1I1Z5V7"/>
<evidence type="ECO:0000313" key="1">
    <source>
        <dbReference type="EMBL" id="SFE25740.1"/>
    </source>
</evidence>
<organism evidence="1 2">
    <name type="scientific">Pseudomonas straminea</name>
    <dbReference type="NCBI Taxonomy" id="47882"/>
    <lineage>
        <taxon>Bacteria</taxon>
        <taxon>Pseudomonadati</taxon>
        <taxon>Pseudomonadota</taxon>
        <taxon>Gammaproteobacteria</taxon>
        <taxon>Pseudomonadales</taxon>
        <taxon>Pseudomonadaceae</taxon>
        <taxon>Phytopseudomonas</taxon>
    </lineage>
</organism>
<reference evidence="2" key="1">
    <citation type="submission" date="2016-10" db="EMBL/GenBank/DDBJ databases">
        <authorList>
            <person name="Varghese N."/>
            <person name="Submissions S."/>
        </authorList>
    </citation>
    <scope>NUCLEOTIDE SEQUENCE [LARGE SCALE GENOMIC DNA]</scope>
    <source>
        <strain evidence="2">JCM 2783</strain>
    </source>
</reference>
<dbReference type="EMBL" id="FOMO01000013">
    <property type="protein sequence ID" value="SFE25740.1"/>
    <property type="molecule type" value="Genomic_DNA"/>
</dbReference>
<name>A0A1I1Z5V7_PSEOC</name>
<proteinExistence type="predicted"/>
<keyword evidence="2" id="KW-1185">Reference proteome</keyword>
<gene>
    <name evidence="1" type="ORF">SAMN05216372_11361</name>
</gene>
<sequence>MIGYIDEALQRWGEVRQDGEAQGGSNMGSSVIASLMASQGVLNRAARGSRVLVDRTTEIDWIVSKHLSPQQRQVVVEQYCSGEPRREKWTACGCSRAQFYRRLGQAHRAIESQLLKRAA</sequence>
<dbReference type="Proteomes" id="UP000243950">
    <property type="component" value="Unassembled WGS sequence"/>
</dbReference>